<accession>W9XWT6</accession>
<name>W9XWT6_9EURO</name>
<feature type="region of interest" description="Disordered" evidence="2">
    <location>
        <begin position="221"/>
        <end position="261"/>
    </location>
</feature>
<dbReference type="GeneID" id="19169483"/>
<evidence type="ECO:0000259" key="3">
    <source>
        <dbReference type="PROSITE" id="PS50815"/>
    </source>
</evidence>
<dbReference type="Proteomes" id="UP000019478">
    <property type="component" value="Unassembled WGS sequence"/>
</dbReference>
<dbReference type="InterPro" id="IPR045091">
    <property type="entry name" value="Mad2-like"/>
</dbReference>
<keyword evidence="5" id="KW-1185">Reference proteome</keyword>
<dbReference type="AlphaFoldDB" id="W9XWT6"/>
<dbReference type="RefSeq" id="XP_007733683.1">
    <property type="nucleotide sequence ID" value="XM_007735493.1"/>
</dbReference>
<evidence type="ECO:0000313" key="5">
    <source>
        <dbReference type="Proteomes" id="UP000019478"/>
    </source>
</evidence>
<proteinExistence type="inferred from homology"/>
<dbReference type="InterPro" id="IPR036570">
    <property type="entry name" value="HORMA_dom_sf"/>
</dbReference>
<dbReference type="Gene3D" id="3.30.900.10">
    <property type="entry name" value="HORMA domain"/>
    <property type="match status" value="1"/>
</dbReference>
<sequence length="348" mass="38057">MAGQATGAASHLLSTQRALVETLTSFLTVATHQILYLRRLYPAISFLSTRAYNYPVRQNRHPAVCNWILDAVAAIRNQLDKNTVEKVALCIYECKSNRVLERWTFDLHSLPAVARRDRDIPFGLASSASTSAAAITDSNPPDEAEGLLLARSLNLTDLEANFRATLSRISTAAAKLRPLPEGPDAPECSFTLAIEVKDAADRPVGRLEKEERNWMAAEPDVFAGHHDPDRVARPVSTTPGNPNNQAGQPRRPLSPKTHPVRRLETGELRMEVWVEESAAKFEYGPPPESASLRASASVAQRRANMSYGAGTEMFHPGGGDGDEDGYDLEPPNVNRKPLGGATTDYHRG</sequence>
<organism evidence="4 5">
    <name type="scientific">Capronia epimyces CBS 606.96</name>
    <dbReference type="NCBI Taxonomy" id="1182542"/>
    <lineage>
        <taxon>Eukaryota</taxon>
        <taxon>Fungi</taxon>
        <taxon>Dikarya</taxon>
        <taxon>Ascomycota</taxon>
        <taxon>Pezizomycotina</taxon>
        <taxon>Eurotiomycetes</taxon>
        <taxon>Chaetothyriomycetidae</taxon>
        <taxon>Chaetothyriales</taxon>
        <taxon>Herpotrichiellaceae</taxon>
        <taxon>Capronia</taxon>
    </lineage>
</organism>
<feature type="domain" description="HORMA" evidence="3">
    <location>
        <begin position="17"/>
        <end position="274"/>
    </location>
</feature>
<dbReference type="STRING" id="1182542.W9XWT6"/>
<comment type="caution">
    <text evidence="4">The sequence shown here is derived from an EMBL/GenBank/DDBJ whole genome shotgun (WGS) entry which is preliminary data.</text>
</comment>
<feature type="compositionally biased region" description="Polar residues" evidence="2">
    <location>
        <begin position="235"/>
        <end position="247"/>
    </location>
</feature>
<dbReference type="HOGENOM" id="CLU_050394_1_0_1"/>
<dbReference type="InterPro" id="IPR003511">
    <property type="entry name" value="HORMA_dom"/>
</dbReference>
<feature type="region of interest" description="Disordered" evidence="2">
    <location>
        <begin position="309"/>
        <end position="348"/>
    </location>
</feature>
<dbReference type="EMBL" id="AMGY01000004">
    <property type="protein sequence ID" value="EXJ84698.1"/>
    <property type="molecule type" value="Genomic_DNA"/>
</dbReference>
<gene>
    <name evidence="4" type="ORF">A1O3_05368</name>
</gene>
<dbReference type="GO" id="GO:0016035">
    <property type="term" value="C:zeta DNA polymerase complex"/>
    <property type="evidence" value="ECO:0007669"/>
    <property type="project" value="TreeGrafter"/>
</dbReference>
<dbReference type="PANTHER" id="PTHR11842">
    <property type="entry name" value="MITOTIC SPINDLE ASSEMBLY CHECKPOINT PROTEIN MAD2"/>
    <property type="match status" value="1"/>
</dbReference>
<dbReference type="PANTHER" id="PTHR11842:SF10">
    <property type="entry name" value="MITOTIC SPINDLE ASSEMBLY CHECKPOINT PROTEIN MAD2B"/>
    <property type="match status" value="1"/>
</dbReference>
<dbReference type="PROSITE" id="PS50815">
    <property type="entry name" value="HORMA"/>
    <property type="match status" value="1"/>
</dbReference>
<dbReference type="SUPFAM" id="SSF56019">
    <property type="entry name" value="The spindle assembly checkpoint protein mad2"/>
    <property type="match status" value="1"/>
</dbReference>
<dbReference type="OrthoDB" id="21254at2759"/>
<dbReference type="eggNOG" id="KOG3186">
    <property type="taxonomic scope" value="Eukaryota"/>
</dbReference>
<evidence type="ECO:0000256" key="2">
    <source>
        <dbReference type="SAM" id="MobiDB-lite"/>
    </source>
</evidence>
<protein>
    <recommendedName>
        <fullName evidence="3">HORMA domain-containing protein</fullName>
    </recommendedName>
</protein>
<feature type="compositionally biased region" description="Basic and acidic residues" evidence="2">
    <location>
        <begin position="223"/>
        <end position="232"/>
    </location>
</feature>
<evidence type="ECO:0000256" key="1">
    <source>
        <dbReference type="ARBA" id="ARBA00010348"/>
    </source>
</evidence>
<dbReference type="Pfam" id="PF02301">
    <property type="entry name" value="HORMA"/>
    <property type="match status" value="1"/>
</dbReference>
<reference evidence="4 5" key="1">
    <citation type="submission" date="2013-03" db="EMBL/GenBank/DDBJ databases">
        <title>The Genome Sequence of Capronia epimyces CBS 606.96.</title>
        <authorList>
            <consortium name="The Broad Institute Genomics Platform"/>
            <person name="Cuomo C."/>
            <person name="de Hoog S."/>
            <person name="Gorbushina A."/>
            <person name="Walker B."/>
            <person name="Young S.K."/>
            <person name="Zeng Q."/>
            <person name="Gargeya S."/>
            <person name="Fitzgerald M."/>
            <person name="Haas B."/>
            <person name="Abouelleil A."/>
            <person name="Allen A.W."/>
            <person name="Alvarado L."/>
            <person name="Arachchi H.M."/>
            <person name="Berlin A.M."/>
            <person name="Chapman S.B."/>
            <person name="Gainer-Dewar J."/>
            <person name="Goldberg J."/>
            <person name="Griggs A."/>
            <person name="Gujja S."/>
            <person name="Hansen M."/>
            <person name="Howarth C."/>
            <person name="Imamovic A."/>
            <person name="Ireland A."/>
            <person name="Larimer J."/>
            <person name="McCowan C."/>
            <person name="Murphy C."/>
            <person name="Pearson M."/>
            <person name="Poon T.W."/>
            <person name="Priest M."/>
            <person name="Roberts A."/>
            <person name="Saif S."/>
            <person name="Shea T."/>
            <person name="Sisk P."/>
            <person name="Sykes S."/>
            <person name="Wortman J."/>
            <person name="Nusbaum C."/>
            <person name="Birren B."/>
        </authorList>
    </citation>
    <scope>NUCLEOTIDE SEQUENCE [LARGE SCALE GENOMIC DNA]</scope>
    <source>
        <strain evidence="4 5">CBS 606.96</strain>
    </source>
</reference>
<comment type="similarity">
    <text evidence="1">Belongs to the MAD2 family.</text>
</comment>
<evidence type="ECO:0000313" key="4">
    <source>
        <dbReference type="EMBL" id="EXJ84698.1"/>
    </source>
</evidence>